<dbReference type="GO" id="GO:0003677">
    <property type="term" value="F:DNA binding"/>
    <property type="evidence" value="ECO:0007669"/>
    <property type="project" value="UniProtKB-KW"/>
</dbReference>
<keyword evidence="3" id="KW-0175">Coiled coil</keyword>
<dbReference type="AlphaFoldDB" id="A0AB35U6K0"/>
<accession>A0AB35U6K0</accession>
<proteinExistence type="predicted"/>
<dbReference type="PANTHER" id="PTHR30461:SF2">
    <property type="entry name" value="SERINE RECOMBINASE PINE-RELATED"/>
    <property type="match status" value="1"/>
</dbReference>
<comment type="caution">
    <text evidence="5">The sequence shown here is derived from an EMBL/GenBank/DDBJ whole genome shotgun (WGS) entry which is preliminary data.</text>
</comment>
<organism evidence="5 6">
    <name type="scientific">Grylomicrobium aquisgranensis</name>
    <dbReference type="NCBI Taxonomy" id="2926318"/>
    <lineage>
        <taxon>Bacteria</taxon>
        <taxon>Bacillati</taxon>
        <taxon>Bacillota</taxon>
        <taxon>Erysipelotrichia</taxon>
        <taxon>Erysipelotrichales</taxon>
        <taxon>Erysipelotrichaceae</taxon>
        <taxon>Grylomicrobium</taxon>
    </lineage>
</organism>
<evidence type="ECO:0000256" key="2">
    <source>
        <dbReference type="ARBA" id="ARBA00023172"/>
    </source>
</evidence>
<feature type="coiled-coil region" evidence="3">
    <location>
        <begin position="202"/>
        <end position="253"/>
    </location>
</feature>
<protein>
    <submittedName>
        <fullName evidence="5">Recombinase family protein</fullName>
    </submittedName>
</protein>
<feature type="domain" description="Recombinase" evidence="4">
    <location>
        <begin position="1"/>
        <end position="72"/>
    </location>
</feature>
<dbReference type="InterPro" id="IPR025827">
    <property type="entry name" value="Zn_ribbon_recom_dom"/>
</dbReference>
<keyword evidence="2" id="KW-0233">DNA recombination</keyword>
<dbReference type="InterPro" id="IPR011109">
    <property type="entry name" value="DNA_bind_recombinase_dom"/>
</dbReference>
<evidence type="ECO:0000313" key="5">
    <source>
        <dbReference type="EMBL" id="MDX8420386.1"/>
    </source>
</evidence>
<keyword evidence="1" id="KW-0238">DNA-binding</keyword>
<dbReference type="Pfam" id="PF13408">
    <property type="entry name" value="Zn_ribbon_recom"/>
    <property type="match status" value="1"/>
</dbReference>
<keyword evidence="6" id="KW-1185">Reference proteome</keyword>
<evidence type="ECO:0000259" key="4">
    <source>
        <dbReference type="PROSITE" id="PS51737"/>
    </source>
</evidence>
<dbReference type="Gene3D" id="3.90.1750.20">
    <property type="entry name" value="Putative Large Serine Recombinase, Chain B, Domain 2"/>
    <property type="match status" value="1"/>
</dbReference>
<dbReference type="Pfam" id="PF07508">
    <property type="entry name" value="Recombinase"/>
    <property type="match status" value="1"/>
</dbReference>
<name>A0AB35U6K0_9FIRM</name>
<evidence type="ECO:0000256" key="1">
    <source>
        <dbReference type="ARBA" id="ARBA00023125"/>
    </source>
</evidence>
<dbReference type="InterPro" id="IPR038109">
    <property type="entry name" value="DNA_bind_recomb_sf"/>
</dbReference>
<dbReference type="GO" id="GO:0000150">
    <property type="term" value="F:DNA strand exchange activity"/>
    <property type="evidence" value="ECO:0007669"/>
    <property type="project" value="InterPro"/>
</dbReference>
<evidence type="ECO:0000313" key="6">
    <source>
        <dbReference type="Proteomes" id="UP001286174"/>
    </source>
</evidence>
<reference evidence="5 6" key="1">
    <citation type="submission" date="2022-03" db="EMBL/GenBank/DDBJ databases">
        <title>Novel taxa within the pig intestine.</title>
        <authorList>
            <person name="Wylensek D."/>
            <person name="Bishof K."/>
            <person name="Afrizal A."/>
            <person name="Clavel T."/>
        </authorList>
    </citation>
    <scope>NUCLEOTIDE SEQUENCE [LARGE SCALE GENOMIC DNA]</scope>
    <source>
        <strain evidence="5 6">CLA-KB-P133</strain>
    </source>
</reference>
<dbReference type="EMBL" id="JALBUR010000035">
    <property type="protein sequence ID" value="MDX8420386.1"/>
    <property type="molecule type" value="Genomic_DNA"/>
</dbReference>
<dbReference type="PANTHER" id="PTHR30461">
    <property type="entry name" value="DNA-INVERTASE FROM LAMBDOID PROPHAGE"/>
    <property type="match status" value="1"/>
</dbReference>
<dbReference type="InterPro" id="IPR050639">
    <property type="entry name" value="SSR_resolvase"/>
</dbReference>
<dbReference type="PROSITE" id="PS51737">
    <property type="entry name" value="RECOMBINASE_DNA_BIND"/>
    <property type="match status" value="1"/>
</dbReference>
<sequence>MAGTNIQQILSNEKYIGDALLQKTVTIDTLQKKRVKNVDHMPQYYVRDDHPAIIPRELFYEVQAEMTRRAELRREGRLNQKYCSHIAMSGKVICGECGAPFQRTHWILKGEKVIVWRCRSRLQKGKKSGCHSRTIREADLQKAVVKAVQDLILDEDRIYNDICSDVQELTTGVSEIELDDINTKLAELQQQVLSWVKTGKDTSELAEEIQQLRDRKNKIETEKSERKRDEDRVAALRESVEKAKDKVLTYDEQLVRNFIEEIRVFPDKLTITVKGGAKEDIII</sequence>
<gene>
    <name evidence="5" type="ORF">MOZ60_09850</name>
</gene>
<dbReference type="Proteomes" id="UP001286174">
    <property type="component" value="Unassembled WGS sequence"/>
</dbReference>
<evidence type="ECO:0000256" key="3">
    <source>
        <dbReference type="SAM" id="Coils"/>
    </source>
</evidence>